<gene>
    <name evidence="6" type="primary">rsmI</name>
    <name evidence="8" type="ORF">ABM34_05010</name>
</gene>
<dbReference type="CDD" id="cd11648">
    <property type="entry name" value="RsmI"/>
    <property type="match status" value="1"/>
</dbReference>
<dbReference type="AlphaFoldDB" id="A0A0H4QF07"/>
<evidence type="ECO:0000256" key="3">
    <source>
        <dbReference type="ARBA" id="ARBA00022603"/>
    </source>
</evidence>
<evidence type="ECO:0000313" key="8">
    <source>
        <dbReference type="EMBL" id="AKP66954.1"/>
    </source>
</evidence>
<keyword evidence="2 6" id="KW-0698">rRNA processing</keyword>
<dbReference type="InterPro" id="IPR018063">
    <property type="entry name" value="SAM_MeTrfase_RsmI_CS"/>
</dbReference>
<comment type="subcellular location">
    <subcellularLocation>
        <location evidence="6">Cytoplasm</location>
    </subcellularLocation>
</comment>
<dbReference type="GO" id="GO:0005737">
    <property type="term" value="C:cytoplasm"/>
    <property type="evidence" value="ECO:0007669"/>
    <property type="project" value="UniProtKB-SubCell"/>
</dbReference>
<keyword evidence="5 6" id="KW-0949">S-adenosyl-L-methionine</keyword>
<dbReference type="Gene3D" id="3.40.1010.10">
    <property type="entry name" value="Cobalt-precorrin-4 Transmethylase, Domain 1"/>
    <property type="match status" value="1"/>
</dbReference>
<dbReference type="InterPro" id="IPR035996">
    <property type="entry name" value="4pyrrol_Methylase_sf"/>
</dbReference>
<sequence>MKEQKSFVDNSKGCLFLVPTPIGNLNDMTYRAVQTLQDADLVAAEDTRNTKNLLNHFEITTDLISFHEHNTAQRIPELVEKMNQGMNIAQVSDAGTPSISDPGKELVKAAIKAEIAVVPLPGATASTTALIASGISPQPFYFFGFLPRKGKERTEALVNLANREETTIVYESPYRVKKTLDDLSEKFGADRQITLARELTKLHEAFLRGSLADVIEYYQDNEPKGEYVLIIAGKPEVQSDTMSDGQIIQAVDRLIEAGNKPNKAIKEIAAQNELKKQEVYNLYHNIEGSTD</sequence>
<evidence type="ECO:0000313" key="9">
    <source>
        <dbReference type="Proteomes" id="UP000036106"/>
    </source>
</evidence>
<evidence type="ECO:0000256" key="4">
    <source>
        <dbReference type="ARBA" id="ARBA00022679"/>
    </source>
</evidence>
<dbReference type="PANTHER" id="PTHR46111">
    <property type="entry name" value="RIBOSOMAL RNA SMALL SUBUNIT METHYLTRANSFERASE I"/>
    <property type="match status" value="1"/>
</dbReference>
<dbReference type="RefSeq" id="WP_048703943.1">
    <property type="nucleotide sequence ID" value="NZ_CP012034.1"/>
</dbReference>
<dbReference type="Pfam" id="PF00590">
    <property type="entry name" value="TP_methylase"/>
    <property type="match status" value="1"/>
</dbReference>
<dbReference type="InterPro" id="IPR008189">
    <property type="entry name" value="rRNA_ssu_MeTfrase_I"/>
</dbReference>
<dbReference type="EC" id="2.1.1.198" evidence="6"/>
<keyword evidence="3 6" id="KW-0489">Methyltransferase</keyword>
<dbReference type="PIRSF" id="PIRSF005917">
    <property type="entry name" value="MTase_YraL"/>
    <property type="match status" value="1"/>
</dbReference>
<evidence type="ECO:0000259" key="7">
    <source>
        <dbReference type="Pfam" id="PF00590"/>
    </source>
</evidence>
<dbReference type="SUPFAM" id="SSF53790">
    <property type="entry name" value="Tetrapyrrole methylase"/>
    <property type="match status" value="1"/>
</dbReference>
<proteinExistence type="inferred from homology"/>
<keyword evidence="1 6" id="KW-0963">Cytoplasm</keyword>
<dbReference type="PATRIC" id="fig|1007676.4.peg.995"/>
<dbReference type="PROSITE" id="PS01296">
    <property type="entry name" value="RSMI"/>
    <property type="match status" value="1"/>
</dbReference>
<dbReference type="STRING" id="1007676.ABM34_05010"/>
<dbReference type="FunFam" id="3.30.950.10:FF:000002">
    <property type="entry name" value="Ribosomal RNA small subunit methyltransferase I"/>
    <property type="match status" value="1"/>
</dbReference>
<dbReference type="GO" id="GO:0070677">
    <property type="term" value="F:rRNA (cytosine-2'-O-)-methyltransferase activity"/>
    <property type="evidence" value="ECO:0007669"/>
    <property type="project" value="UniProtKB-UniRule"/>
</dbReference>
<dbReference type="Gene3D" id="3.30.950.10">
    <property type="entry name" value="Methyltransferase, Cobalt-precorrin-4 Transmethylase, Domain 2"/>
    <property type="match status" value="1"/>
</dbReference>
<organism evidence="8 9">
    <name type="scientific">Companilactobacillus ginsenosidimutans</name>
    <dbReference type="NCBI Taxonomy" id="1007676"/>
    <lineage>
        <taxon>Bacteria</taxon>
        <taxon>Bacillati</taxon>
        <taxon>Bacillota</taxon>
        <taxon>Bacilli</taxon>
        <taxon>Lactobacillales</taxon>
        <taxon>Lactobacillaceae</taxon>
        <taxon>Companilactobacillus</taxon>
    </lineage>
</organism>
<dbReference type="PANTHER" id="PTHR46111:SF1">
    <property type="entry name" value="RIBOSOMAL RNA SMALL SUBUNIT METHYLTRANSFERASE I"/>
    <property type="match status" value="1"/>
</dbReference>
<comment type="similarity">
    <text evidence="6">Belongs to the methyltransferase superfamily. RsmI family.</text>
</comment>
<dbReference type="HAMAP" id="MF_01877">
    <property type="entry name" value="16SrRNA_methyltr_I"/>
    <property type="match status" value="1"/>
</dbReference>
<dbReference type="FunFam" id="3.40.1010.10:FF:000002">
    <property type="entry name" value="Ribosomal RNA small subunit methyltransferase I"/>
    <property type="match status" value="1"/>
</dbReference>
<name>A0A0H4QF07_9LACO</name>
<dbReference type="EMBL" id="CP012034">
    <property type="protein sequence ID" value="AKP66954.1"/>
    <property type="molecule type" value="Genomic_DNA"/>
</dbReference>
<accession>A0A0H4QF07</accession>
<comment type="function">
    <text evidence="6">Catalyzes the 2'-O-methylation of the ribose of cytidine 1402 (C1402) in 16S rRNA.</text>
</comment>
<evidence type="ECO:0000256" key="1">
    <source>
        <dbReference type="ARBA" id="ARBA00022490"/>
    </source>
</evidence>
<dbReference type="KEGG" id="lgn:ABM34_05010"/>
<keyword evidence="9" id="KW-1185">Reference proteome</keyword>
<dbReference type="InterPro" id="IPR014776">
    <property type="entry name" value="4pyrrole_Mease_sub2"/>
</dbReference>
<evidence type="ECO:0000256" key="6">
    <source>
        <dbReference type="HAMAP-Rule" id="MF_01877"/>
    </source>
</evidence>
<reference evidence="9" key="1">
    <citation type="submission" date="2015-07" db="EMBL/GenBank/DDBJ databases">
        <title>Lactobacillus ginsenosidimutans/EMML 3141/ whole genome sequencing.</title>
        <authorList>
            <person name="Kim M.K."/>
            <person name="Im W.-T."/>
            <person name="Srinivasan S."/>
            <person name="Lee J.-J."/>
        </authorList>
    </citation>
    <scope>NUCLEOTIDE SEQUENCE [LARGE SCALE GENOMIC DNA]</scope>
    <source>
        <strain evidence="9">EMML 3041</strain>
    </source>
</reference>
<evidence type="ECO:0000256" key="5">
    <source>
        <dbReference type="ARBA" id="ARBA00022691"/>
    </source>
</evidence>
<dbReference type="InterPro" id="IPR014777">
    <property type="entry name" value="4pyrrole_Mease_sub1"/>
</dbReference>
<dbReference type="OrthoDB" id="9809084at2"/>
<dbReference type="InterPro" id="IPR000878">
    <property type="entry name" value="4pyrrol_Mease"/>
</dbReference>
<dbReference type="Proteomes" id="UP000036106">
    <property type="component" value="Chromosome"/>
</dbReference>
<keyword evidence="4 6" id="KW-0808">Transferase</keyword>
<evidence type="ECO:0000256" key="2">
    <source>
        <dbReference type="ARBA" id="ARBA00022552"/>
    </source>
</evidence>
<feature type="domain" description="Tetrapyrrole methylase" evidence="7">
    <location>
        <begin position="15"/>
        <end position="214"/>
    </location>
</feature>
<comment type="catalytic activity">
    <reaction evidence="6">
        <text>cytidine(1402) in 16S rRNA + S-adenosyl-L-methionine = 2'-O-methylcytidine(1402) in 16S rRNA + S-adenosyl-L-homocysteine + H(+)</text>
        <dbReference type="Rhea" id="RHEA:42924"/>
        <dbReference type="Rhea" id="RHEA-COMP:10285"/>
        <dbReference type="Rhea" id="RHEA-COMP:10286"/>
        <dbReference type="ChEBI" id="CHEBI:15378"/>
        <dbReference type="ChEBI" id="CHEBI:57856"/>
        <dbReference type="ChEBI" id="CHEBI:59789"/>
        <dbReference type="ChEBI" id="CHEBI:74495"/>
        <dbReference type="ChEBI" id="CHEBI:82748"/>
        <dbReference type="EC" id="2.1.1.198"/>
    </reaction>
</comment>
<dbReference type="NCBIfam" id="TIGR00096">
    <property type="entry name" value="16S rRNA (cytidine(1402)-2'-O)-methyltransferase"/>
    <property type="match status" value="1"/>
</dbReference>
<protein>
    <recommendedName>
        <fullName evidence="6">Ribosomal RNA small subunit methyltransferase I</fullName>
        <ecNumber evidence="6">2.1.1.198</ecNumber>
    </recommendedName>
    <alternativeName>
        <fullName evidence="6">16S rRNA 2'-O-ribose C1402 methyltransferase</fullName>
    </alternativeName>
    <alternativeName>
        <fullName evidence="6">rRNA (cytidine-2'-O-)-methyltransferase RsmI</fullName>
    </alternativeName>
</protein>